<comment type="caution">
    <text evidence="7">The sequence shown here is derived from an EMBL/GenBank/DDBJ whole genome shotgun (WGS) entry which is preliminary data.</text>
</comment>
<dbReference type="InterPro" id="IPR001100">
    <property type="entry name" value="Pyr_nuc-diS_OxRdtase"/>
</dbReference>
<sequence length="488" mass="51177">MTETAKALASPGPMTPDICVVGTGPGALTVATTAALFGVSVVLVEPAPTGASERAGANPASSAALVAAAEKLQAVREAQRFGISVAEPEIDMARLRAHLGHPAAALAPNGSRERLAALGIVLLQGSAHFLNRQTLAAGEHRIRARRFVIATGSQPAVLAIPGLVELPFLTGETLLSLQRRPERLLVLGGEPTGVALAQAMRRLGSEVVLILSGRLLPQEEPEAADLVRRALLRDGIELHEECTVLRAESARHRPRLVLAPQAGEAETSIEGTHLLLASGHTPRLDGLDLDLAGIRSDAGGIAVDRGLRTANRRILAIGDCASIAGAPPSADAAEHHAGLAVRNALFRLPVNATSQAIPRLTLCQPEVASLGLSEEEARKQGAIGVLRWPYAENERAQAERRTEGLIKLITDRKGRILGVTIVGAQAGELIGLWCLAVQQRLAVKDVAGLVLPSPSLSEISKRAALSVHAPLASKPGIRRLIGFLRRFG</sequence>
<dbReference type="InterPro" id="IPR004099">
    <property type="entry name" value="Pyr_nucl-diS_OxRdtase_dimer"/>
</dbReference>
<keyword evidence="4" id="KW-0274">FAD</keyword>
<dbReference type="Gene3D" id="3.50.50.60">
    <property type="entry name" value="FAD/NAD(P)-binding domain"/>
    <property type="match status" value="2"/>
</dbReference>
<protein>
    <submittedName>
        <fullName evidence="7">NAD(P)/FAD-dependent oxidoreductase</fullName>
        <ecNumber evidence="7">1.-.-.-</ecNumber>
    </submittedName>
</protein>
<dbReference type="Pfam" id="PF02852">
    <property type="entry name" value="Pyr_redox_dim"/>
    <property type="match status" value="1"/>
</dbReference>
<name>A0ABU3S1Y8_9HYPH</name>
<dbReference type="Gene3D" id="3.30.390.30">
    <property type="match status" value="1"/>
</dbReference>
<comment type="cofactor">
    <cofactor evidence="1">
        <name>FAD</name>
        <dbReference type="ChEBI" id="CHEBI:57692"/>
    </cofactor>
</comment>
<evidence type="ECO:0000256" key="1">
    <source>
        <dbReference type="ARBA" id="ARBA00001974"/>
    </source>
</evidence>
<keyword evidence="8" id="KW-1185">Reference proteome</keyword>
<evidence type="ECO:0000313" key="7">
    <source>
        <dbReference type="EMBL" id="MDU0338711.1"/>
    </source>
</evidence>
<dbReference type="RefSeq" id="WP_316016649.1">
    <property type="nucleotide sequence ID" value="NZ_JAWDID010000002.1"/>
</dbReference>
<feature type="domain" description="FAD/NAD(P)-binding" evidence="6">
    <location>
        <begin position="17"/>
        <end position="337"/>
    </location>
</feature>
<dbReference type="EC" id="1.-.-.-" evidence="7"/>
<evidence type="ECO:0000259" key="5">
    <source>
        <dbReference type="Pfam" id="PF02852"/>
    </source>
</evidence>
<dbReference type="EMBL" id="JAWDID010000002">
    <property type="protein sequence ID" value="MDU0338711.1"/>
    <property type="molecule type" value="Genomic_DNA"/>
</dbReference>
<dbReference type="SUPFAM" id="SSF55424">
    <property type="entry name" value="FAD/NAD-linked reductases, dimerisation (C-terminal) domain"/>
    <property type="match status" value="1"/>
</dbReference>
<gene>
    <name evidence="7" type="ORF">RKE40_02410</name>
</gene>
<organism evidence="7 8">
    <name type="scientific">Bosea rubneri</name>
    <dbReference type="NCBI Taxonomy" id="3075434"/>
    <lineage>
        <taxon>Bacteria</taxon>
        <taxon>Pseudomonadati</taxon>
        <taxon>Pseudomonadota</taxon>
        <taxon>Alphaproteobacteria</taxon>
        <taxon>Hyphomicrobiales</taxon>
        <taxon>Boseaceae</taxon>
        <taxon>Bosea</taxon>
    </lineage>
</organism>
<dbReference type="PRINTS" id="PR00368">
    <property type="entry name" value="FADPNR"/>
</dbReference>
<proteinExistence type="inferred from homology"/>
<dbReference type="PRINTS" id="PR00411">
    <property type="entry name" value="PNDRDTASEI"/>
</dbReference>
<dbReference type="Pfam" id="PF07992">
    <property type="entry name" value="Pyr_redox_2"/>
    <property type="match status" value="1"/>
</dbReference>
<dbReference type="SUPFAM" id="SSF51905">
    <property type="entry name" value="FAD/NAD(P)-binding domain"/>
    <property type="match status" value="1"/>
</dbReference>
<comment type="similarity">
    <text evidence="2">Belongs to the class-I pyridine nucleotide-disulfide oxidoreductase family.</text>
</comment>
<reference evidence="7 8" key="1">
    <citation type="submission" date="2023-09" db="EMBL/GenBank/DDBJ databases">
        <title>Whole genome shotgun sequencing (WGS) of Bosea sp. ZW T0_25, isolated from stored onions (Allium cepa).</title>
        <authorList>
            <person name="Stoll D.A."/>
            <person name="Huch M."/>
        </authorList>
    </citation>
    <scope>NUCLEOTIDE SEQUENCE [LARGE SCALE GENOMIC DNA]</scope>
    <source>
        <strain evidence="7 8">ZW T0_25</strain>
    </source>
</reference>
<dbReference type="PIRSF" id="PIRSF000350">
    <property type="entry name" value="Mercury_reductase_MerA"/>
    <property type="match status" value="1"/>
</dbReference>
<evidence type="ECO:0000313" key="8">
    <source>
        <dbReference type="Proteomes" id="UP001254257"/>
    </source>
</evidence>
<evidence type="ECO:0000256" key="3">
    <source>
        <dbReference type="ARBA" id="ARBA00022630"/>
    </source>
</evidence>
<dbReference type="GO" id="GO:0016491">
    <property type="term" value="F:oxidoreductase activity"/>
    <property type="evidence" value="ECO:0007669"/>
    <property type="project" value="UniProtKB-KW"/>
</dbReference>
<evidence type="ECO:0000256" key="4">
    <source>
        <dbReference type="ARBA" id="ARBA00022827"/>
    </source>
</evidence>
<dbReference type="InterPro" id="IPR016156">
    <property type="entry name" value="FAD/NAD-linked_Rdtase_dimer_sf"/>
</dbReference>
<evidence type="ECO:0000259" key="6">
    <source>
        <dbReference type="Pfam" id="PF07992"/>
    </source>
</evidence>
<dbReference type="PANTHER" id="PTHR43014">
    <property type="entry name" value="MERCURIC REDUCTASE"/>
    <property type="match status" value="1"/>
</dbReference>
<dbReference type="InterPro" id="IPR036188">
    <property type="entry name" value="FAD/NAD-bd_sf"/>
</dbReference>
<dbReference type="InterPro" id="IPR023753">
    <property type="entry name" value="FAD/NAD-binding_dom"/>
</dbReference>
<keyword evidence="7" id="KW-0560">Oxidoreductase</keyword>
<dbReference type="PANTHER" id="PTHR43014:SF2">
    <property type="entry name" value="MERCURIC REDUCTASE"/>
    <property type="match status" value="1"/>
</dbReference>
<dbReference type="Proteomes" id="UP001254257">
    <property type="component" value="Unassembled WGS sequence"/>
</dbReference>
<keyword evidence="3" id="KW-0285">Flavoprotein</keyword>
<accession>A0ABU3S1Y8</accession>
<evidence type="ECO:0000256" key="2">
    <source>
        <dbReference type="ARBA" id="ARBA00007532"/>
    </source>
</evidence>
<feature type="domain" description="Pyridine nucleotide-disulphide oxidoreductase dimerisation" evidence="5">
    <location>
        <begin position="357"/>
        <end position="463"/>
    </location>
</feature>